<sequence>MSCDTLSVAISLSFRSS</sequence>
<dbReference type="AlphaFoldDB" id="A0A2P2J0W9"/>
<evidence type="ECO:0000313" key="1">
    <source>
        <dbReference type="EMBL" id="MBW87126.1"/>
    </source>
</evidence>
<reference evidence="1" key="1">
    <citation type="submission" date="2018-02" db="EMBL/GenBank/DDBJ databases">
        <title>Rhizophora mucronata_Transcriptome.</title>
        <authorList>
            <person name="Meera S.P."/>
            <person name="Sreeshan A."/>
            <person name="Augustine A."/>
        </authorList>
    </citation>
    <scope>NUCLEOTIDE SEQUENCE</scope>
    <source>
        <tissue evidence="1">Leaf</tissue>
    </source>
</reference>
<name>A0A2P2J0W9_RHIMU</name>
<organism evidence="1">
    <name type="scientific">Rhizophora mucronata</name>
    <name type="common">Asiatic mangrove</name>
    <dbReference type="NCBI Taxonomy" id="61149"/>
    <lineage>
        <taxon>Eukaryota</taxon>
        <taxon>Viridiplantae</taxon>
        <taxon>Streptophyta</taxon>
        <taxon>Embryophyta</taxon>
        <taxon>Tracheophyta</taxon>
        <taxon>Spermatophyta</taxon>
        <taxon>Magnoliopsida</taxon>
        <taxon>eudicotyledons</taxon>
        <taxon>Gunneridae</taxon>
        <taxon>Pentapetalae</taxon>
        <taxon>rosids</taxon>
        <taxon>fabids</taxon>
        <taxon>Malpighiales</taxon>
        <taxon>Rhizophoraceae</taxon>
        <taxon>Rhizophora</taxon>
    </lineage>
</organism>
<dbReference type="EMBL" id="GGEC01006643">
    <property type="protein sequence ID" value="MBW87126.1"/>
    <property type="molecule type" value="Transcribed_RNA"/>
</dbReference>
<protein>
    <submittedName>
        <fullName evidence="1">Glutaredoxin</fullName>
    </submittedName>
</protein>
<accession>A0A2P2J0W9</accession>
<proteinExistence type="predicted"/>